<protein>
    <submittedName>
        <fullName evidence="2">Uncharacterized protein</fullName>
    </submittedName>
</protein>
<feature type="region of interest" description="Disordered" evidence="1">
    <location>
        <begin position="353"/>
        <end position="387"/>
    </location>
</feature>
<dbReference type="EMBL" id="JAKWFO010000003">
    <property type="protein sequence ID" value="KAI9637844.1"/>
    <property type="molecule type" value="Genomic_DNA"/>
</dbReference>
<accession>A0AA38LXC4</accession>
<sequence length="387" mass="42567">MRRESDQRASGGSGVSSGTKVRDFAFESDKSDPLTSGSESVASKSQIWTKDLSHTLCNCALKVSSLNSSRDRWDKLEGSVGKTRVPGLGNRITELYYWCDEVERVHRSLNATLDGVDDLITHDDRAYNSPAYGDHAYLLPLQDSEAHTQYERWRQDVVRVLCARRSPSGVKLTSLFPVNVSHEDDLTGPVLAGLTGRLISDARSRTQKERAESFQRYEEEMVASFKTPYRNGAAAGWAKQTDATQTQIAYQDFCSSIASLESRLGLSCVSGGLLPFYEGLDSEGPEGEAEQEEEEEEEEETSIVARVKIPPEKVRATEVLPLITDMLESAIFFLTAMERDALGAGVRCAQAEQEKRDRRLARATRKLQEAQGPAPEGDTAGGDGTTG</sequence>
<dbReference type="GeneID" id="77731096"/>
<feature type="compositionally biased region" description="Acidic residues" evidence="1">
    <location>
        <begin position="280"/>
        <end position="301"/>
    </location>
</feature>
<organism evidence="2 3">
    <name type="scientific">Dioszegia hungarica</name>
    <dbReference type="NCBI Taxonomy" id="4972"/>
    <lineage>
        <taxon>Eukaryota</taxon>
        <taxon>Fungi</taxon>
        <taxon>Dikarya</taxon>
        <taxon>Basidiomycota</taxon>
        <taxon>Agaricomycotina</taxon>
        <taxon>Tremellomycetes</taxon>
        <taxon>Tremellales</taxon>
        <taxon>Bulleribasidiaceae</taxon>
        <taxon>Dioszegia</taxon>
    </lineage>
</organism>
<evidence type="ECO:0000313" key="2">
    <source>
        <dbReference type="EMBL" id="KAI9637844.1"/>
    </source>
</evidence>
<dbReference type="Proteomes" id="UP001164286">
    <property type="component" value="Unassembled WGS sequence"/>
</dbReference>
<name>A0AA38LXC4_9TREE</name>
<proteinExistence type="predicted"/>
<evidence type="ECO:0000256" key="1">
    <source>
        <dbReference type="SAM" id="MobiDB-lite"/>
    </source>
</evidence>
<comment type="caution">
    <text evidence="2">The sequence shown here is derived from an EMBL/GenBank/DDBJ whole genome shotgun (WGS) entry which is preliminary data.</text>
</comment>
<gene>
    <name evidence="2" type="ORF">MKK02DRAFT_42218</name>
</gene>
<evidence type="ECO:0000313" key="3">
    <source>
        <dbReference type="Proteomes" id="UP001164286"/>
    </source>
</evidence>
<feature type="region of interest" description="Disordered" evidence="1">
    <location>
        <begin position="279"/>
        <end position="303"/>
    </location>
</feature>
<dbReference type="AlphaFoldDB" id="A0AA38LXC4"/>
<keyword evidence="3" id="KW-1185">Reference proteome</keyword>
<feature type="region of interest" description="Disordered" evidence="1">
    <location>
        <begin position="1"/>
        <end position="22"/>
    </location>
</feature>
<reference evidence="2" key="1">
    <citation type="journal article" date="2022" name="G3 (Bethesda)">
        <title>High quality genome of the basidiomycete yeast Dioszegia hungarica PDD-24b-2 isolated from cloud water.</title>
        <authorList>
            <person name="Jarrige D."/>
            <person name="Haridas S."/>
            <person name="Bleykasten-Grosshans C."/>
            <person name="Joly M."/>
            <person name="Nadalig T."/>
            <person name="Sancelme M."/>
            <person name="Vuilleumier S."/>
            <person name="Grigoriev I.V."/>
            <person name="Amato P."/>
            <person name="Bringel F."/>
        </authorList>
    </citation>
    <scope>NUCLEOTIDE SEQUENCE</scope>
    <source>
        <strain evidence="2">PDD-24b-2</strain>
    </source>
</reference>
<dbReference type="RefSeq" id="XP_052947621.1">
    <property type="nucleotide sequence ID" value="XM_053091891.1"/>
</dbReference>